<dbReference type="SUPFAM" id="SSF53720">
    <property type="entry name" value="ALDH-like"/>
    <property type="match status" value="1"/>
</dbReference>
<name>A0ABW1SYA1_9ACTN</name>
<keyword evidence="1 3" id="KW-0560">Oxidoreductase</keyword>
<dbReference type="Gene3D" id="3.40.605.10">
    <property type="entry name" value="Aldehyde Dehydrogenase, Chain A, domain 1"/>
    <property type="match status" value="1"/>
</dbReference>
<dbReference type="NCBIfam" id="NF006916">
    <property type="entry name" value="PRK09407.1"/>
    <property type="match status" value="1"/>
</dbReference>
<feature type="active site" evidence="2">
    <location>
        <position position="276"/>
    </location>
</feature>
<accession>A0ABW1SYA1</accession>
<dbReference type="PROSITE" id="PS00687">
    <property type="entry name" value="ALDEHYDE_DEHYDR_GLU"/>
    <property type="match status" value="1"/>
</dbReference>
<comment type="similarity">
    <text evidence="3">Belongs to the aldehyde dehydrogenase family.</text>
</comment>
<protein>
    <submittedName>
        <fullName evidence="5">Succinic semialdehyde dehydrogenase</fullName>
        <ecNumber evidence="5">1.2.1.79</ecNumber>
    </submittedName>
</protein>
<gene>
    <name evidence="5" type="ORF">ACFQGU_05090</name>
</gene>
<dbReference type="PANTHER" id="PTHR11699">
    <property type="entry name" value="ALDEHYDE DEHYDROGENASE-RELATED"/>
    <property type="match status" value="1"/>
</dbReference>
<dbReference type="InterPro" id="IPR029510">
    <property type="entry name" value="Ald_DH_CS_GLU"/>
</dbReference>
<evidence type="ECO:0000256" key="2">
    <source>
        <dbReference type="PROSITE-ProRule" id="PRU10007"/>
    </source>
</evidence>
<dbReference type="InterPro" id="IPR015590">
    <property type="entry name" value="Aldehyde_DH_dom"/>
</dbReference>
<evidence type="ECO:0000259" key="4">
    <source>
        <dbReference type="Pfam" id="PF00171"/>
    </source>
</evidence>
<dbReference type="Proteomes" id="UP001596138">
    <property type="component" value="Unassembled WGS sequence"/>
</dbReference>
<dbReference type="EMBL" id="JBHSTI010000008">
    <property type="protein sequence ID" value="MFC6237239.1"/>
    <property type="molecule type" value="Genomic_DNA"/>
</dbReference>
<evidence type="ECO:0000313" key="5">
    <source>
        <dbReference type="EMBL" id="MFC6237239.1"/>
    </source>
</evidence>
<keyword evidence="6" id="KW-1185">Reference proteome</keyword>
<proteinExistence type="inferred from homology"/>
<organism evidence="5 6">
    <name type="scientific">Longivirga aurantiaca</name>
    <dbReference type="NCBI Taxonomy" id="1837743"/>
    <lineage>
        <taxon>Bacteria</taxon>
        <taxon>Bacillati</taxon>
        <taxon>Actinomycetota</taxon>
        <taxon>Actinomycetes</taxon>
        <taxon>Sporichthyales</taxon>
        <taxon>Sporichthyaceae</taxon>
        <taxon>Longivirga</taxon>
    </lineage>
</organism>
<dbReference type="InterPro" id="IPR016161">
    <property type="entry name" value="Ald_DH/histidinol_DH"/>
</dbReference>
<dbReference type="EC" id="1.2.1.79" evidence="5"/>
<dbReference type="Pfam" id="PF00171">
    <property type="entry name" value="Aldedh"/>
    <property type="match status" value="1"/>
</dbReference>
<evidence type="ECO:0000256" key="1">
    <source>
        <dbReference type="ARBA" id="ARBA00023002"/>
    </source>
</evidence>
<sequence length="539" mass="58210">MSAEADVRTLPDTVPPQVPIRVQNPAALDDALVRRLLRHAVVGARPVLHDTVAPFTGERATTLPISTEADVEHAFAMSRRAQRAWAQRTPRERARVLLRFHDLVLAQQAEVMDVAQIETGKARRDAYEELADCALTSRHYARVGPRMLSSERHLGVFPVLTRATLHHHAKGVVGIISPWNYPISLAVTDALPALLAGNGVVLRPDLQTTVTALRMVDLLVEAGLPEGLMNVVIGDGPHIGPHVVERADYVMFTGSTRVGRDIARRCGERLIACSLELGGKNAVVVRADADLERSAEIAERASFANAGQLCIGTERVLVHESIVDDFLRLFLARVEALRLVPYVGWGAGMGSLVSARQLEKVSHHVDDAVAKGARVLTGGQPLPDVGPFYYAPTVLADVTAEMAVCREETFGPVASVYTFRTDDDAVAMANDTEYGLNGAVLTRDTRAGLALARRIHAGTVNVNEAYGATWGSISAPMGGMKDSGLGRRHGVEGLMKYTEPQTVAVQSLIGFGSPFGRTDEQWAGLMTTAFKALKTLRVK</sequence>
<dbReference type="Gene3D" id="3.40.309.10">
    <property type="entry name" value="Aldehyde Dehydrogenase, Chain A, domain 2"/>
    <property type="match status" value="1"/>
</dbReference>
<dbReference type="InterPro" id="IPR016163">
    <property type="entry name" value="Ald_DH_C"/>
</dbReference>
<dbReference type="RefSeq" id="WP_386764368.1">
    <property type="nucleotide sequence ID" value="NZ_JBHSTI010000008.1"/>
</dbReference>
<comment type="caution">
    <text evidence="5">The sequence shown here is derived from an EMBL/GenBank/DDBJ whole genome shotgun (WGS) entry which is preliminary data.</text>
</comment>
<reference evidence="6" key="1">
    <citation type="journal article" date="2019" name="Int. J. Syst. Evol. Microbiol.">
        <title>The Global Catalogue of Microorganisms (GCM) 10K type strain sequencing project: providing services to taxonomists for standard genome sequencing and annotation.</title>
        <authorList>
            <consortium name="The Broad Institute Genomics Platform"/>
            <consortium name="The Broad Institute Genome Sequencing Center for Infectious Disease"/>
            <person name="Wu L."/>
            <person name="Ma J."/>
        </authorList>
    </citation>
    <scope>NUCLEOTIDE SEQUENCE [LARGE SCALE GENOMIC DNA]</scope>
    <source>
        <strain evidence="6">CGMCC 4.7317</strain>
    </source>
</reference>
<dbReference type="InterPro" id="IPR016162">
    <property type="entry name" value="Ald_DH_N"/>
</dbReference>
<evidence type="ECO:0000256" key="3">
    <source>
        <dbReference type="RuleBase" id="RU003345"/>
    </source>
</evidence>
<evidence type="ECO:0000313" key="6">
    <source>
        <dbReference type="Proteomes" id="UP001596138"/>
    </source>
</evidence>
<feature type="domain" description="Aldehyde dehydrogenase" evidence="4">
    <location>
        <begin position="50"/>
        <end position="503"/>
    </location>
</feature>
<dbReference type="GO" id="GO:0036243">
    <property type="term" value="F:succinate-semialdehyde dehydrogenase (NADP+) activity"/>
    <property type="evidence" value="ECO:0007669"/>
    <property type="project" value="UniProtKB-EC"/>
</dbReference>